<dbReference type="RefSeq" id="WP_269022555.1">
    <property type="nucleotide sequence ID" value="NZ_CP113517.1"/>
</dbReference>
<dbReference type="InterPro" id="IPR052158">
    <property type="entry name" value="INH-QAR"/>
</dbReference>
<sequence>MHNDHICGNMVKKVMTFPDIRLMHTIGLVVFPNFQSLGLAVASVFEYANILNGSKMYQFRLVSEEGGPVMTSQTFSVNTERLCDSTYDTLIVAGDNECKLPSASLLDYIRNAPTQTRRIASICTGAFILAEAGLLEGKHATTHWAHANNFRKCYPNVLLDEDRIFVVDGQIWTSAGLTAGVDLALAIVEKDLGSEVARMVARKLVVYQRRGGGQSQFSALLELDPKSDRVQKALIYAKENLRSDLSVESLAEIARLSPRQFSRVFREETGQTPAKAIEHLRVEAARLMIETSQHPIEIIARETGFGDRERMRQAFLRAFGQPPQHIQRAFTSGHL</sequence>
<dbReference type="PANTHER" id="PTHR43130:SF3">
    <property type="entry name" value="HTH-TYPE TRANSCRIPTIONAL REGULATOR RV1931C"/>
    <property type="match status" value="1"/>
</dbReference>
<dbReference type="PANTHER" id="PTHR43130">
    <property type="entry name" value="ARAC-FAMILY TRANSCRIPTIONAL REGULATOR"/>
    <property type="match status" value="1"/>
</dbReference>
<dbReference type="Pfam" id="PF12833">
    <property type="entry name" value="HTH_18"/>
    <property type="match status" value="1"/>
</dbReference>
<dbReference type="SUPFAM" id="SSF46689">
    <property type="entry name" value="Homeodomain-like"/>
    <property type="match status" value="2"/>
</dbReference>
<keyword evidence="1" id="KW-0805">Transcription regulation</keyword>
<proteinExistence type="predicted"/>
<keyword evidence="5" id="KW-1185">Reference proteome</keyword>
<dbReference type="SMART" id="SM00342">
    <property type="entry name" value="HTH_ARAC"/>
    <property type="match status" value="1"/>
</dbReference>
<protein>
    <submittedName>
        <fullName evidence="4">GlxA family transcriptional regulator</fullName>
    </submittedName>
</protein>
<dbReference type="CDD" id="cd03137">
    <property type="entry name" value="GATase1_AraC_1"/>
    <property type="match status" value="1"/>
</dbReference>
<keyword evidence="2" id="KW-0804">Transcription</keyword>
<dbReference type="InterPro" id="IPR002818">
    <property type="entry name" value="DJ-1/PfpI"/>
</dbReference>
<dbReference type="Gene3D" id="3.40.50.880">
    <property type="match status" value="1"/>
</dbReference>
<dbReference type="PROSITE" id="PS01124">
    <property type="entry name" value="HTH_ARAC_FAMILY_2"/>
    <property type="match status" value="1"/>
</dbReference>
<dbReference type="InterPro" id="IPR018060">
    <property type="entry name" value="HTH_AraC"/>
</dbReference>
<evidence type="ECO:0000259" key="3">
    <source>
        <dbReference type="PROSITE" id="PS01124"/>
    </source>
</evidence>
<evidence type="ECO:0000256" key="2">
    <source>
        <dbReference type="ARBA" id="ARBA00023163"/>
    </source>
</evidence>
<evidence type="ECO:0000313" key="4">
    <source>
        <dbReference type="EMBL" id="WAR46095.1"/>
    </source>
</evidence>
<dbReference type="InterPro" id="IPR009057">
    <property type="entry name" value="Homeodomain-like_sf"/>
</dbReference>
<dbReference type="EMBL" id="CP113517">
    <property type="protein sequence ID" value="WAR46095.1"/>
    <property type="molecule type" value="Genomic_DNA"/>
</dbReference>
<dbReference type="Proteomes" id="UP001162780">
    <property type="component" value="Chromosome"/>
</dbReference>
<reference evidence="4" key="1">
    <citation type="submission" date="2022-11" db="EMBL/GenBank/DDBJ databases">
        <title>Methylomonas rapida sp. nov., Carotenoid-Producing Obligate Methanotrophs with High Growth Characteristics and Biotechnological Potential.</title>
        <authorList>
            <person name="Tikhonova E.N."/>
            <person name="Suleimanov R.Z."/>
            <person name="Miroshnikov K."/>
            <person name="Oshkin I.Y."/>
            <person name="Belova S.E."/>
            <person name="Danilova O.V."/>
            <person name="Ashikhmin A."/>
            <person name="Konopkin A."/>
            <person name="But S.Y."/>
            <person name="Khmelenina V.N."/>
            <person name="Kuznetsov N."/>
            <person name="Pimenov N.V."/>
            <person name="Dedysh S.N."/>
        </authorList>
    </citation>
    <scope>NUCLEOTIDE SEQUENCE</scope>
    <source>
        <strain evidence="4">MP1</strain>
    </source>
</reference>
<dbReference type="SUPFAM" id="SSF52317">
    <property type="entry name" value="Class I glutamine amidotransferase-like"/>
    <property type="match status" value="1"/>
</dbReference>
<name>A0ABY7GNP0_9GAMM</name>
<evidence type="ECO:0000313" key="5">
    <source>
        <dbReference type="Proteomes" id="UP001162780"/>
    </source>
</evidence>
<dbReference type="Gene3D" id="1.10.10.60">
    <property type="entry name" value="Homeodomain-like"/>
    <property type="match status" value="1"/>
</dbReference>
<dbReference type="InterPro" id="IPR029062">
    <property type="entry name" value="Class_I_gatase-like"/>
</dbReference>
<dbReference type="Pfam" id="PF01965">
    <property type="entry name" value="DJ-1_PfpI"/>
    <property type="match status" value="1"/>
</dbReference>
<gene>
    <name evidence="4" type="ORF">NM686_006145</name>
</gene>
<accession>A0ABY7GNP0</accession>
<organism evidence="4 5">
    <name type="scientific">Methylomonas rapida</name>
    <dbReference type="NCBI Taxonomy" id="2963939"/>
    <lineage>
        <taxon>Bacteria</taxon>
        <taxon>Pseudomonadati</taxon>
        <taxon>Pseudomonadota</taxon>
        <taxon>Gammaproteobacteria</taxon>
        <taxon>Methylococcales</taxon>
        <taxon>Methylococcaceae</taxon>
        <taxon>Methylomonas</taxon>
    </lineage>
</organism>
<evidence type="ECO:0000256" key="1">
    <source>
        <dbReference type="ARBA" id="ARBA00023015"/>
    </source>
</evidence>
<feature type="domain" description="HTH araC/xylS-type" evidence="3">
    <location>
        <begin position="231"/>
        <end position="329"/>
    </location>
</feature>